<dbReference type="PANTHER" id="PTHR33751:SF9">
    <property type="entry name" value="CYTOCHROME C4"/>
    <property type="match status" value="1"/>
</dbReference>
<keyword evidence="4 8" id="KW-0479">Metal-binding</keyword>
<feature type="domain" description="Cytochrome c" evidence="10">
    <location>
        <begin position="111"/>
        <end position="202"/>
    </location>
</feature>
<dbReference type="PIRSF" id="PIRSF000005">
    <property type="entry name" value="Cytochrome_c4"/>
    <property type="match status" value="1"/>
</dbReference>
<evidence type="ECO:0000256" key="5">
    <source>
        <dbReference type="ARBA" id="ARBA00022764"/>
    </source>
</evidence>
<feature type="chain" id="PRO_5047111618" evidence="9">
    <location>
        <begin position="23"/>
        <end position="202"/>
    </location>
</feature>
<dbReference type="EMBL" id="SPMZ01000024">
    <property type="protein sequence ID" value="NMQ19323.1"/>
    <property type="molecule type" value="Genomic_DNA"/>
</dbReference>
<dbReference type="Pfam" id="PF00034">
    <property type="entry name" value="Cytochrom_C"/>
    <property type="match status" value="2"/>
</dbReference>
<dbReference type="PROSITE" id="PS51007">
    <property type="entry name" value="CYTC"/>
    <property type="match status" value="2"/>
</dbReference>
<evidence type="ECO:0000256" key="6">
    <source>
        <dbReference type="ARBA" id="ARBA00022982"/>
    </source>
</evidence>
<evidence type="ECO:0000313" key="12">
    <source>
        <dbReference type="Proteomes" id="UP000760480"/>
    </source>
</evidence>
<dbReference type="InterPro" id="IPR036909">
    <property type="entry name" value="Cyt_c-like_dom_sf"/>
</dbReference>
<dbReference type="InterPro" id="IPR009056">
    <property type="entry name" value="Cyt_c-like_dom"/>
</dbReference>
<dbReference type="InterPro" id="IPR050597">
    <property type="entry name" value="Cytochrome_c_Oxidase_Subunit"/>
</dbReference>
<dbReference type="Proteomes" id="UP000760480">
    <property type="component" value="Unassembled WGS sequence"/>
</dbReference>
<dbReference type="Gene3D" id="1.10.760.10">
    <property type="entry name" value="Cytochrome c-like domain"/>
    <property type="match status" value="2"/>
</dbReference>
<dbReference type="InterPro" id="IPR024167">
    <property type="entry name" value="Cytochrome_c4-like"/>
</dbReference>
<keyword evidence="6" id="KW-0249">Electron transport</keyword>
<comment type="caution">
    <text evidence="11">The sequence shown here is derived from an EMBL/GenBank/DDBJ whole genome shotgun (WGS) entry which is preliminary data.</text>
</comment>
<keyword evidence="9" id="KW-0732">Signal</keyword>
<protein>
    <submittedName>
        <fullName evidence="11">Cytochrome c4</fullName>
    </submittedName>
</protein>
<comment type="subcellular location">
    <subcellularLocation>
        <location evidence="1">Periplasm</location>
    </subcellularLocation>
</comment>
<name>A0ABX1TMH0_9GAMM</name>
<accession>A0ABX1TMH0</accession>
<dbReference type="RefSeq" id="WP_169248586.1">
    <property type="nucleotide sequence ID" value="NZ_SPMZ01000024.1"/>
</dbReference>
<feature type="signal peptide" evidence="9">
    <location>
        <begin position="1"/>
        <end position="22"/>
    </location>
</feature>
<evidence type="ECO:0000256" key="4">
    <source>
        <dbReference type="ARBA" id="ARBA00022723"/>
    </source>
</evidence>
<organism evidence="11 12">
    <name type="scientific">Candidatus Competibacter phosphatis</name>
    <dbReference type="NCBI Taxonomy" id="221280"/>
    <lineage>
        <taxon>Bacteria</taxon>
        <taxon>Pseudomonadati</taxon>
        <taxon>Pseudomonadota</taxon>
        <taxon>Gammaproteobacteria</taxon>
        <taxon>Candidatus Competibacteraceae</taxon>
        <taxon>Candidatus Competibacter</taxon>
    </lineage>
</organism>
<evidence type="ECO:0000256" key="1">
    <source>
        <dbReference type="ARBA" id="ARBA00004418"/>
    </source>
</evidence>
<keyword evidence="2" id="KW-0813">Transport</keyword>
<sequence length="202" mass="20684">MKKLVVIAATCALLGSTTAVLAAGDATAGKAKSATCAACHSPDGNSTNPQYPKLAGQSTDYLLKQLQEFKSGARANPIMAGMVAPLSPQDMEDLSAYFASQQVTRAAADPALAPVGEALFRGGDLNSGVPACSACHGATGAGNPAAKFPALAGQHAEYAEIQLKAFRAMERSNDAGQMMRVIAAKLTDPQIKAVSSYVQGLQ</sequence>
<keyword evidence="5" id="KW-0574">Periplasm</keyword>
<dbReference type="PANTHER" id="PTHR33751">
    <property type="entry name" value="CBB3-TYPE CYTOCHROME C OXIDASE SUBUNIT FIXP"/>
    <property type="match status" value="1"/>
</dbReference>
<evidence type="ECO:0000256" key="2">
    <source>
        <dbReference type="ARBA" id="ARBA00022448"/>
    </source>
</evidence>
<proteinExistence type="predicted"/>
<gene>
    <name evidence="11" type="ORF">E4P82_09050</name>
</gene>
<evidence type="ECO:0000256" key="8">
    <source>
        <dbReference type="PROSITE-ProRule" id="PRU00433"/>
    </source>
</evidence>
<keyword evidence="12" id="KW-1185">Reference proteome</keyword>
<feature type="domain" description="Cytochrome c" evidence="10">
    <location>
        <begin position="24"/>
        <end position="102"/>
    </location>
</feature>
<keyword evidence="7 8" id="KW-0408">Iron</keyword>
<evidence type="ECO:0000256" key="9">
    <source>
        <dbReference type="SAM" id="SignalP"/>
    </source>
</evidence>
<evidence type="ECO:0000259" key="10">
    <source>
        <dbReference type="PROSITE" id="PS51007"/>
    </source>
</evidence>
<evidence type="ECO:0000256" key="7">
    <source>
        <dbReference type="ARBA" id="ARBA00023004"/>
    </source>
</evidence>
<evidence type="ECO:0000256" key="3">
    <source>
        <dbReference type="ARBA" id="ARBA00022617"/>
    </source>
</evidence>
<evidence type="ECO:0000313" key="11">
    <source>
        <dbReference type="EMBL" id="NMQ19323.1"/>
    </source>
</evidence>
<reference evidence="11 12" key="1">
    <citation type="submission" date="2019-03" db="EMBL/GenBank/DDBJ databases">
        <title>Metabolic reconstructions from genomes of highly enriched 'Candidatus Accumulibacter' and 'Candidatus Competibacter' bioreactor populations.</title>
        <authorList>
            <person name="Annavajhala M.K."/>
            <person name="Welles L."/>
            <person name="Abbas B."/>
            <person name="Sorokin D."/>
            <person name="Park H."/>
            <person name="Van Loosdrecht M."/>
            <person name="Chandran K."/>
        </authorList>
    </citation>
    <scope>NUCLEOTIDE SEQUENCE [LARGE SCALE GENOMIC DNA]</scope>
    <source>
        <strain evidence="11 12">SBR_G</strain>
    </source>
</reference>
<dbReference type="SUPFAM" id="SSF46626">
    <property type="entry name" value="Cytochrome c"/>
    <property type="match status" value="2"/>
</dbReference>
<keyword evidence="3 8" id="KW-0349">Heme</keyword>